<reference evidence="14" key="1">
    <citation type="submission" date="2013-07" db="EMBL/GenBank/DDBJ databases">
        <title>Nephila pilipes venom gland.</title>
        <authorList>
            <person name="Huo L.J."/>
        </authorList>
    </citation>
    <scope>NUCLEOTIDE SEQUENCE</scope>
    <source>
        <tissue evidence="14">Venom gland</tissue>
    </source>
</reference>
<dbReference type="CDD" id="cd04059">
    <property type="entry name" value="Peptidases_S8_Protein_convertases_Kexins_Furin-like"/>
    <property type="match status" value="1"/>
</dbReference>
<evidence type="ECO:0000256" key="2">
    <source>
        <dbReference type="ARBA" id="ARBA00022670"/>
    </source>
</evidence>
<feature type="domain" description="Peptidase S8/S53" evidence="12">
    <location>
        <begin position="164"/>
        <end position="288"/>
    </location>
</feature>
<evidence type="ECO:0000256" key="10">
    <source>
        <dbReference type="SAM" id="MobiDB-lite"/>
    </source>
</evidence>
<dbReference type="GO" id="GO:0016020">
    <property type="term" value="C:membrane"/>
    <property type="evidence" value="ECO:0007669"/>
    <property type="project" value="TreeGrafter"/>
</dbReference>
<dbReference type="InterPro" id="IPR000209">
    <property type="entry name" value="Peptidase_S8/S53_dom"/>
</dbReference>
<keyword evidence="3" id="KW-0165">Cleavage on pair of basic residues</keyword>
<dbReference type="InterPro" id="IPR015500">
    <property type="entry name" value="Peptidase_S8_subtilisin-rel"/>
</dbReference>
<dbReference type="GO" id="GO:0016486">
    <property type="term" value="P:peptide hormone processing"/>
    <property type="evidence" value="ECO:0007669"/>
    <property type="project" value="TreeGrafter"/>
</dbReference>
<dbReference type="InterPro" id="IPR023827">
    <property type="entry name" value="Peptidase_S8_Asp-AS"/>
</dbReference>
<keyword evidence="8" id="KW-0325">Glycoprotein</keyword>
<feature type="region of interest" description="Disordered" evidence="10">
    <location>
        <begin position="187"/>
        <end position="212"/>
    </location>
</feature>
<evidence type="ECO:0000259" key="12">
    <source>
        <dbReference type="Pfam" id="PF00082"/>
    </source>
</evidence>
<evidence type="ECO:0000256" key="8">
    <source>
        <dbReference type="ARBA" id="ARBA00023180"/>
    </source>
</evidence>
<dbReference type="Gene3D" id="3.30.70.850">
    <property type="entry name" value="Peptidase S8, pro-domain"/>
    <property type="match status" value="1"/>
</dbReference>
<evidence type="ECO:0000256" key="9">
    <source>
        <dbReference type="PROSITE-ProRule" id="PRU01240"/>
    </source>
</evidence>
<accession>A0A076L2D2</accession>
<organism evidence="14">
    <name type="scientific">Nephila pilipes</name>
    <name type="common">Giant wood spider</name>
    <name type="synonym">Nephila maculata</name>
    <dbReference type="NCBI Taxonomy" id="299642"/>
    <lineage>
        <taxon>Eukaryota</taxon>
        <taxon>Metazoa</taxon>
        <taxon>Ecdysozoa</taxon>
        <taxon>Arthropoda</taxon>
        <taxon>Chelicerata</taxon>
        <taxon>Arachnida</taxon>
        <taxon>Araneae</taxon>
        <taxon>Araneomorphae</taxon>
        <taxon>Entelegynae</taxon>
        <taxon>Araneoidea</taxon>
        <taxon>Nephilidae</taxon>
        <taxon>Nephila</taxon>
    </lineage>
</organism>
<evidence type="ECO:0000256" key="5">
    <source>
        <dbReference type="ARBA" id="ARBA00022801"/>
    </source>
</evidence>
<protein>
    <submittedName>
        <fullName evidence="14">BLTX390</fullName>
    </submittedName>
</protein>
<keyword evidence="7" id="KW-0865">Zymogen</keyword>
<dbReference type="Gene3D" id="3.40.50.200">
    <property type="entry name" value="Peptidase S8/S53 domain"/>
    <property type="match status" value="1"/>
</dbReference>
<dbReference type="PROSITE" id="PS00136">
    <property type="entry name" value="SUBTILASE_ASP"/>
    <property type="match status" value="1"/>
</dbReference>
<dbReference type="PROSITE" id="PS51892">
    <property type="entry name" value="SUBTILASE"/>
    <property type="match status" value="1"/>
</dbReference>
<dbReference type="FunFam" id="3.30.70.850:FF:000001">
    <property type="entry name" value="Proprotein convertase subtilisin/kexin type 5"/>
    <property type="match status" value="1"/>
</dbReference>
<dbReference type="InterPro" id="IPR022398">
    <property type="entry name" value="Peptidase_S8_His-AS"/>
</dbReference>
<dbReference type="GO" id="GO:0004252">
    <property type="term" value="F:serine-type endopeptidase activity"/>
    <property type="evidence" value="ECO:0007669"/>
    <property type="project" value="InterPro"/>
</dbReference>
<dbReference type="Pfam" id="PF16470">
    <property type="entry name" value="S8_pro-domain"/>
    <property type="match status" value="1"/>
</dbReference>
<evidence type="ECO:0000256" key="11">
    <source>
        <dbReference type="SAM" id="SignalP"/>
    </source>
</evidence>
<dbReference type="Pfam" id="PF00082">
    <property type="entry name" value="Peptidase_S8"/>
    <property type="match status" value="1"/>
</dbReference>
<dbReference type="InterPro" id="IPR036852">
    <property type="entry name" value="Peptidase_S8/S53_dom_sf"/>
</dbReference>
<dbReference type="GO" id="GO:0005615">
    <property type="term" value="C:extracellular space"/>
    <property type="evidence" value="ECO:0007669"/>
    <property type="project" value="TreeGrafter"/>
</dbReference>
<evidence type="ECO:0000313" key="14">
    <source>
        <dbReference type="EMBL" id="AII97769.1"/>
    </source>
</evidence>
<keyword evidence="4 11" id="KW-0732">Signal</keyword>
<dbReference type="PANTHER" id="PTHR42884:SF14">
    <property type="entry name" value="NEUROENDOCRINE CONVERTASE 1"/>
    <property type="match status" value="1"/>
</dbReference>
<dbReference type="InterPro" id="IPR038466">
    <property type="entry name" value="S8_pro-domain_sf"/>
</dbReference>
<evidence type="ECO:0000256" key="3">
    <source>
        <dbReference type="ARBA" id="ARBA00022685"/>
    </source>
</evidence>
<dbReference type="SUPFAM" id="SSF54897">
    <property type="entry name" value="Protease propeptides/inhibitors"/>
    <property type="match status" value="1"/>
</dbReference>
<dbReference type="EMBL" id="KF433445">
    <property type="protein sequence ID" value="AII97769.1"/>
    <property type="molecule type" value="mRNA"/>
</dbReference>
<keyword evidence="5" id="KW-0378">Hydrolase</keyword>
<comment type="caution">
    <text evidence="9">Lacks conserved residue(s) required for the propagation of feature annotation.</text>
</comment>
<dbReference type="PROSITE" id="PS00137">
    <property type="entry name" value="SUBTILASE_HIS"/>
    <property type="match status" value="1"/>
</dbReference>
<evidence type="ECO:0000256" key="6">
    <source>
        <dbReference type="ARBA" id="ARBA00022825"/>
    </source>
</evidence>
<evidence type="ECO:0000256" key="1">
    <source>
        <dbReference type="ARBA" id="ARBA00005325"/>
    </source>
</evidence>
<dbReference type="PANTHER" id="PTHR42884">
    <property type="entry name" value="PROPROTEIN CONVERTASE SUBTILISIN/KEXIN-RELATED"/>
    <property type="match status" value="1"/>
</dbReference>
<feature type="signal peptide" evidence="11">
    <location>
        <begin position="1"/>
        <end position="21"/>
    </location>
</feature>
<feature type="chain" id="PRO_5001714401" evidence="11">
    <location>
        <begin position="22"/>
        <end position="297"/>
    </location>
</feature>
<evidence type="ECO:0000259" key="13">
    <source>
        <dbReference type="Pfam" id="PF16470"/>
    </source>
</evidence>
<feature type="domain" description="Peptidase S8 pro-domain" evidence="13">
    <location>
        <begin position="31"/>
        <end position="107"/>
    </location>
</feature>
<sequence length="297" mass="34162">MGPQTLFFYFVQAVLYFFAVAHDGDGHYTNDWVVRLIGGKDVVDQLAMELDYENMGELKGFPNTYLMRKNDHPQRSRRNAQHLTKRLADDNRVEWAEQQIAKRRMKREFSDVTPDFIRKTTQENTRFNDFLWPDQWYLHDTRSIDNVPELDMRTIPVWNMGYTGKGIVITIMDDGLEWNHTDIRRNYDPEASWDTNDNDSDPFPRYDESDSNNHGTRCAGEIAMTANNLKCGVGVAYNAKIGGIRMLDGIVNDAVESVSIAHNVEHIDIFSASWGPNGDGMTVDGPKRLAVKHLRRE</sequence>
<dbReference type="InterPro" id="IPR032815">
    <property type="entry name" value="S8_pro-domain"/>
</dbReference>
<dbReference type="InterPro" id="IPR034182">
    <property type="entry name" value="Kexin/furin"/>
</dbReference>
<name>A0A076L2D2_NEPPI</name>
<evidence type="ECO:0000256" key="7">
    <source>
        <dbReference type="ARBA" id="ARBA00023145"/>
    </source>
</evidence>
<evidence type="ECO:0000256" key="4">
    <source>
        <dbReference type="ARBA" id="ARBA00022729"/>
    </source>
</evidence>
<dbReference type="PRINTS" id="PR00723">
    <property type="entry name" value="SUBTILISIN"/>
</dbReference>
<comment type="similarity">
    <text evidence="1">Belongs to the peptidase S8 family. Furin subfamily.</text>
</comment>
<keyword evidence="2" id="KW-0645">Protease</keyword>
<proteinExistence type="evidence at transcript level"/>
<dbReference type="SUPFAM" id="SSF52743">
    <property type="entry name" value="Subtilisin-like"/>
    <property type="match status" value="1"/>
</dbReference>
<dbReference type="AlphaFoldDB" id="A0A076L2D2"/>
<dbReference type="GO" id="GO:0043005">
    <property type="term" value="C:neuron projection"/>
    <property type="evidence" value="ECO:0007669"/>
    <property type="project" value="TreeGrafter"/>
</dbReference>
<keyword evidence="6" id="KW-0720">Serine protease</keyword>